<name>A0A7S3PWD2_9STRA</name>
<proteinExistence type="predicted"/>
<feature type="region of interest" description="Disordered" evidence="1">
    <location>
        <begin position="1"/>
        <end position="37"/>
    </location>
</feature>
<feature type="compositionally biased region" description="Polar residues" evidence="1">
    <location>
        <begin position="10"/>
        <end position="23"/>
    </location>
</feature>
<organism evidence="2">
    <name type="scientific">Chaetoceros debilis</name>
    <dbReference type="NCBI Taxonomy" id="122233"/>
    <lineage>
        <taxon>Eukaryota</taxon>
        <taxon>Sar</taxon>
        <taxon>Stramenopiles</taxon>
        <taxon>Ochrophyta</taxon>
        <taxon>Bacillariophyta</taxon>
        <taxon>Coscinodiscophyceae</taxon>
        <taxon>Chaetocerotophycidae</taxon>
        <taxon>Chaetocerotales</taxon>
        <taxon>Chaetocerotaceae</taxon>
        <taxon>Chaetoceros</taxon>
    </lineage>
</organism>
<accession>A0A7S3PWD2</accession>
<sequence>MIGKLRRDSSCLTDESTLGSSTIEPEETFDSISSQSSPAFERLYHCAESKRVAGKELRMKIERKIAAKHEVTEFPQKIPLQNAQDYYHRAKEQAIKLDKKLEAMAVASHRPYKARYNFMDAIERDDQEAPRSGSECTRDSLDIVEKKIPLSHAGDFYYKSVKRAIEKDERLASIALEKDTSFKATYNFRDGDR</sequence>
<dbReference type="AlphaFoldDB" id="A0A7S3PWD2"/>
<gene>
    <name evidence="2" type="ORF">CDEB00056_LOCUS2555</name>
</gene>
<evidence type="ECO:0000256" key="1">
    <source>
        <dbReference type="SAM" id="MobiDB-lite"/>
    </source>
</evidence>
<evidence type="ECO:0000313" key="2">
    <source>
        <dbReference type="EMBL" id="CAE0457714.1"/>
    </source>
</evidence>
<protein>
    <submittedName>
        <fullName evidence="2">Uncharacterized protein</fullName>
    </submittedName>
</protein>
<reference evidence="2" key="1">
    <citation type="submission" date="2021-01" db="EMBL/GenBank/DDBJ databases">
        <authorList>
            <person name="Corre E."/>
            <person name="Pelletier E."/>
            <person name="Niang G."/>
            <person name="Scheremetjew M."/>
            <person name="Finn R."/>
            <person name="Kale V."/>
            <person name="Holt S."/>
            <person name="Cochrane G."/>
            <person name="Meng A."/>
            <person name="Brown T."/>
            <person name="Cohen L."/>
        </authorList>
    </citation>
    <scope>NUCLEOTIDE SEQUENCE</scope>
    <source>
        <strain evidence="2">MM31A-1</strain>
    </source>
</reference>
<dbReference type="EMBL" id="HBIO01003706">
    <property type="protein sequence ID" value="CAE0457714.1"/>
    <property type="molecule type" value="Transcribed_RNA"/>
</dbReference>